<dbReference type="InterPro" id="IPR001304">
    <property type="entry name" value="C-type_lectin-like"/>
</dbReference>
<feature type="signal peptide" evidence="3">
    <location>
        <begin position="1"/>
        <end position="29"/>
    </location>
</feature>
<keyword evidence="2" id="KW-0472">Membrane</keyword>
<dbReference type="InterPro" id="IPR016186">
    <property type="entry name" value="C-type_lectin-like/link_sf"/>
</dbReference>
<evidence type="ECO:0000256" key="2">
    <source>
        <dbReference type="SAM" id="Phobius"/>
    </source>
</evidence>
<reference evidence="5 7" key="2">
    <citation type="journal article" date="2013" name="Nature">
        <title>Insights into bilaterian evolution from three spiralian genomes.</title>
        <authorList>
            <person name="Simakov O."/>
            <person name="Marletaz F."/>
            <person name="Cho S.J."/>
            <person name="Edsinger-Gonzales E."/>
            <person name="Havlak P."/>
            <person name="Hellsten U."/>
            <person name="Kuo D.H."/>
            <person name="Larsson T."/>
            <person name="Lv J."/>
            <person name="Arendt D."/>
            <person name="Savage R."/>
            <person name="Osoegawa K."/>
            <person name="de Jong P."/>
            <person name="Grimwood J."/>
            <person name="Chapman J.A."/>
            <person name="Shapiro H."/>
            <person name="Aerts A."/>
            <person name="Otillar R.P."/>
            <person name="Terry A.Y."/>
            <person name="Boore J.L."/>
            <person name="Grigoriev I.V."/>
            <person name="Lindberg D.R."/>
            <person name="Seaver E.C."/>
            <person name="Weisblat D.A."/>
            <person name="Putnam N.H."/>
            <person name="Rokhsar D.S."/>
        </authorList>
    </citation>
    <scope>NUCLEOTIDE SEQUENCE</scope>
    <source>
        <strain evidence="5 7">I ESC-2004</strain>
    </source>
</reference>
<dbReference type="SUPFAM" id="SSF56436">
    <property type="entry name" value="C-type lectin-like"/>
    <property type="match status" value="1"/>
</dbReference>
<dbReference type="CDD" id="cd00037">
    <property type="entry name" value="CLECT"/>
    <property type="match status" value="1"/>
</dbReference>
<feature type="chain" id="PRO_5008788232" description="C-type lectin domain-containing protein" evidence="3">
    <location>
        <begin position="30"/>
        <end position="429"/>
    </location>
</feature>
<keyword evidence="7" id="KW-1185">Reference proteome</keyword>
<dbReference type="InterPro" id="IPR050111">
    <property type="entry name" value="C-type_lectin/snaclec_domain"/>
</dbReference>
<dbReference type="OrthoDB" id="6050186at2759"/>
<evidence type="ECO:0000259" key="4">
    <source>
        <dbReference type="PROSITE" id="PS50041"/>
    </source>
</evidence>
<proteinExistence type="predicted"/>
<dbReference type="PANTHER" id="PTHR22803">
    <property type="entry name" value="MANNOSE, PHOSPHOLIPASE, LECTIN RECEPTOR RELATED"/>
    <property type="match status" value="1"/>
</dbReference>
<feature type="domain" description="C-type lectin" evidence="4">
    <location>
        <begin position="50"/>
        <end position="172"/>
    </location>
</feature>
<dbReference type="STRING" id="283909.R7UPG2"/>
<dbReference type="Gene3D" id="3.10.100.10">
    <property type="entry name" value="Mannose-Binding Protein A, subunit A"/>
    <property type="match status" value="1"/>
</dbReference>
<evidence type="ECO:0000313" key="5">
    <source>
        <dbReference type="EMBL" id="ELU08050.1"/>
    </source>
</evidence>
<dbReference type="InterPro" id="IPR016187">
    <property type="entry name" value="CTDL_fold"/>
</dbReference>
<protein>
    <recommendedName>
        <fullName evidence="4">C-type lectin domain-containing protein</fullName>
    </recommendedName>
</protein>
<dbReference type="PROSITE" id="PS50041">
    <property type="entry name" value="C_TYPE_LECTIN_2"/>
    <property type="match status" value="1"/>
</dbReference>
<reference evidence="6" key="3">
    <citation type="submission" date="2015-06" db="UniProtKB">
        <authorList>
            <consortium name="EnsemblMetazoa"/>
        </authorList>
    </citation>
    <scope>IDENTIFICATION</scope>
</reference>
<name>R7UPG2_CAPTE</name>
<reference evidence="7" key="1">
    <citation type="submission" date="2012-12" db="EMBL/GenBank/DDBJ databases">
        <authorList>
            <person name="Hellsten U."/>
            <person name="Grimwood J."/>
            <person name="Chapman J.A."/>
            <person name="Shapiro H."/>
            <person name="Aerts A."/>
            <person name="Otillar R.P."/>
            <person name="Terry A.Y."/>
            <person name="Boore J.L."/>
            <person name="Simakov O."/>
            <person name="Marletaz F."/>
            <person name="Cho S.-J."/>
            <person name="Edsinger-Gonzales E."/>
            <person name="Havlak P."/>
            <person name="Kuo D.-H."/>
            <person name="Larsson T."/>
            <person name="Lv J."/>
            <person name="Arendt D."/>
            <person name="Savage R."/>
            <person name="Osoegawa K."/>
            <person name="de Jong P."/>
            <person name="Lindberg D.R."/>
            <person name="Seaver E.C."/>
            <person name="Weisblat D.A."/>
            <person name="Putnam N.H."/>
            <person name="Grigoriev I.V."/>
            <person name="Rokhsar D.S."/>
        </authorList>
    </citation>
    <scope>NUCLEOTIDE SEQUENCE</scope>
    <source>
        <strain evidence="7">I ESC-2004</strain>
    </source>
</reference>
<sequence>MKMERNVNFARCPLVTIASILLLSLAVHAADDASVRCPSNLPYTSKMTVFRDTCYQFVRTEKFWEEARDMCWAWGGKLLEIKDGATNNFIKDTLNSMSIWSNKGIWIGLNDRNLELVWRWIGTKSEHDSGVRPLDPTFAYWAGSHPGAWFHSMKDCVRMDRGAQWRWKETPCAGLKWHYRFICQYAAAPTAGFTNQRNSFQLEAKNQELARGGPNDAMNQKAESLIVSESSTNSDSTGTLIMICVFAVVLVGCLVWLVLLFVRRRLHQKPTTSEAFVVVTCSDKFNNPLYGNGQEGLAQCVLNTPRQPQTQAEGPRENLYVSPEEMAGTGAVAAKEDVYLAPVEERGSKRPLPECPQGKDADQSKPLSGYLPMDQVSRRGSTNTLEMALDDVEEESPGFAYDTPKASHIYSEIPCDESNVYEALDDVQY</sequence>
<dbReference type="EMBL" id="AMQN01006857">
    <property type="status" value="NOT_ANNOTATED_CDS"/>
    <property type="molecule type" value="Genomic_DNA"/>
</dbReference>
<evidence type="ECO:0000256" key="1">
    <source>
        <dbReference type="SAM" id="MobiDB-lite"/>
    </source>
</evidence>
<dbReference type="EMBL" id="KB299377">
    <property type="protein sequence ID" value="ELU08050.1"/>
    <property type="molecule type" value="Genomic_DNA"/>
</dbReference>
<dbReference type="AlphaFoldDB" id="R7UPG2"/>
<dbReference type="Proteomes" id="UP000014760">
    <property type="component" value="Unassembled WGS sequence"/>
</dbReference>
<evidence type="ECO:0000313" key="7">
    <source>
        <dbReference type="Proteomes" id="UP000014760"/>
    </source>
</evidence>
<gene>
    <name evidence="5" type="ORF">CAPTEDRAFT_227726</name>
</gene>
<keyword evidence="3" id="KW-0732">Signal</keyword>
<dbReference type="HOGENOM" id="CLU_639745_0_0_1"/>
<keyword evidence="2" id="KW-0812">Transmembrane</keyword>
<accession>R7UPG2</accession>
<dbReference type="Pfam" id="PF00059">
    <property type="entry name" value="Lectin_C"/>
    <property type="match status" value="1"/>
</dbReference>
<feature type="transmembrane region" description="Helical" evidence="2">
    <location>
        <begin position="240"/>
        <end position="262"/>
    </location>
</feature>
<evidence type="ECO:0000313" key="6">
    <source>
        <dbReference type="EnsemblMetazoa" id="CapteP227726"/>
    </source>
</evidence>
<dbReference type="SMART" id="SM00034">
    <property type="entry name" value="CLECT"/>
    <property type="match status" value="1"/>
</dbReference>
<feature type="region of interest" description="Disordered" evidence="1">
    <location>
        <begin position="345"/>
        <end position="380"/>
    </location>
</feature>
<organism evidence="5">
    <name type="scientific">Capitella teleta</name>
    <name type="common">Polychaete worm</name>
    <dbReference type="NCBI Taxonomy" id="283909"/>
    <lineage>
        <taxon>Eukaryota</taxon>
        <taxon>Metazoa</taxon>
        <taxon>Spiralia</taxon>
        <taxon>Lophotrochozoa</taxon>
        <taxon>Annelida</taxon>
        <taxon>Polychaeta</taxon>
        <taxon>Sedentaria</taxon>
        <taxon>Scolecida</taxon>
        <taxon>Capitellidae</taxon>
        <taxon>Capitella</taxon>
    </lineage>
</organism>
<dbReference type="EnsemblMetazoa" id="CapteT227726">
    <property type="protein sequence ID" value="CapteP227726"/>
    <property type="gene ID" value="CapteG227726"/>
</dbReference>
<feature type="compositionally biased region" description="Basic and acidic residues" evidence="1">
    <location>
        <begin position="345"/>
        <end position="363"/>
    </location>
</feature>
<dbReference type="OMA" id="ICQFPAT"/>
<keyword evidence="2" id="KW-1133">Transmembrane helix</keyword>
<evidence type="ECO:0000256" key="3">
    <source>
        <dbReference type="SAM" id="SignalP"/>
    </source>
</evidence>